<sequence length="288" mass="30954">MLSTIKQLQILQKLSPICPKKFSSSSVSLGDGVTKVSFKDGVRTITLSGPSRNALSLKMMRELTNNIIEDENNVALRVIVLKAEGPLFSAGHNLKELTSDTDKETHRAVFKEASKLMMSILQSPVPVIASVHGLAAAAGCQLVAGCDIAICSEKAFFSTPGAQVGIFCSTPGVALVRTIPAKVAADMLFTGDSISAHQALQYGLVSRVVSEDKLDEEVSKVTTSIISKSRAVISLGKKFLYSQIQKDVYSAYRLGENVMTSNISMADAQEGISSFLQKKKPVWKHTSD</sequence>
<proteinExistence type="predicted"/>
<keyword evidence="4" id="KW-0443">Lipid metabolism</keyword>
<evidence type="ECO:0000256" key="7">
    <source>
        <dbReference type="ARBA" id="ARBA00040545"/>
    </source>
</evidence>
<dbReference type="RefSeq" id="XP_026288025.1">
    <property type="nucleotide sequence ID" value="XM_026432240.2"/>
</dbReference>
<dbReference type="CDD" id="cd06558">
    <property type="entry name" value="crotonase-like"/>
    <property type="match status" value="1"/>
</dbReference>
<comment type="function">
    <text evidence="6">May play a role in fatty acid biosynthesis and insulin sensitivity.</text>
</comment>
<keyword evidence="3" id="KW-0809">Transit peptide</keyword>
<accession>A0A6J1T8L4</accession>
<dbReference type="KEGG" id="foc:113213242"/>
<dbReference type="GeneID" id="113213242"/>
<keyword evidence="2" id="KW-0276">Fatty acid metabolism</keyword>
<dbReference type="Gene3D" id="3.90.226.10">
    <property type="entry name" value="2-enoyl-CoA Hydratase, Chain A, domain 1"/>
    <property type="match status" value="1"/>
</dbReference>
<evidence type="ECO:0000313" key="9">
    <source>
        <dbReference type="RefSeq" id="XP_026288025.1"/>
    </source>
</evidence>
<dbReference type="Proteomes" id="UP000504606">
    <property type="component" value="Unplaced"/>
</dbReference>
<evidence type="ECO:0000256" key="4">
    <source>
        <dbReference type="ARBA" id="ARBA00023098"/>
    </source>
</evidence>
<dbReference type="InterPro" id="IPR014748">
    <property type="entry name" value="Enoyl-CoA_hydra_C"/>
</dbReference>
<dbReference type="PANTHER" id="PTHR43602:SF1">
    <property type="entry name" value="ENOYL-COA HYDRATASE DOMAIN-CONTAINING PROTEIN 3, MITOCHONDRIAL"/>
    <property type="match status" value="1"/>
</dbReference>
<dbReference type="InterPro" id="IPR001753">
    <property type="entry name" value="Enoyl-CoA_hydra/iso"/>
</dbReference>
<evidence type="ECO:0000256" key="1">
    <source>
        <dbReference type="ARBA" id="ARBA00004173"/>
    </source>
</evidence>
<dbReference type="Pfam" id="PF00378">
    <property type="entry name" value="ECH_1"/>
    <property type="match status" value="1"/>
</dbReference>
<evidence type="ECO:0000256" key="5">
    <source>
        <dbReference type="ARBA" id="ARBA00023128"/>
    </source>
</evidence>
<organism evidence="8 9">
    <name type="scientific">Frankliniella occidentalis</name>
    <name type="common">Western flower thrips</name>
    <name type="synonym">Euthrips occidentalis</name>
    <dbReference type="NCBI Taxonomy" id="133901"/>
    <lineage>
        <taxon>Eukaryota</taxon>
        <taxon>Metazoa</taxon>
        <taxon>Ecdysozoa</taxon>
        <taxon>Arthropoda</taxon>
        <taxon>Hexapoda</taxon>
        <taxon>Insecta</taxon>
        <taxon>Pterygota</taxon>
        <taxon>Neoptera</taxon>
        <taxon>Paraneoptera</taxon>
        <taxon>Thysanoptera</taxon>
        <taxon>Terebrantia</taxon>
        <taxon>Thripoidea</taxon>
        <taxon>Thripidae</taxon>
        <taxon>Frankliniella</taxon>
    </lineage>
</organism>
<dbReference type="GO" id="GO:0006631">
    <property type="term" value="P:fatty acid metabolic process"/>
    <property type="evidence" value="ECO:0007669"/>
    <property type="project" value="UniProtKB-KW"/>
</dbReference>
<keyword evidence="8" id="KW-1185">Reference proteome</keyword>
<protein>
    <recommendedName>
        <fullName evidence="7">Enoyl-CoA hydratase domain-containing protein 3, mitochondrial</fullName>
    </recommendedName>
</protein>
<dbReference type="InterPro" id="IPR029045">
    <property type="entry name" value="ClpP/crotonase-like_dom_sf"/>
</dbReference>
<comment type="subcellular location">
    <subcellularLocation>
        <location evidence="1">Mitochondrion</location>
    </subcellularLocation>
</comment>
<reference evidence="9" key="1">
    <citation type="submission" date="2025-08" db="UniProtKB">
        <authorList>
            <consortium name="RefSeq"/>
        </authorList>
    </citation>
    <scope>IDENTIFICATION</scope>
    <source>
        <tissue evidence="9">Whole organism</tissue>
    </source>
</reference>
<evidence type="ECO:0000256" key="3">
    <source>
        <dbReference type="ARBA" id="ARBA00022946"/>
    </source>
</evidence>
<dbReference type="SUPFAM" id="SSF52096">
    <property type="entry name" value="ClpP/crotonase"/>
    <property type="match status" value="1"/>
</dbReference>
<dbReference type="Gene3D" id="1.10.12.10">
    <property type="entry name" value="Lyase 2-enoyl-coa Hydratase, Chain A, domain 2"/>
    <property type="match status" value="1"/>
</dbReference>
<dbReference type="GO" id="GO:0005739">
    <property type="term" value="C:mitochondrion"/>
    <property type="evidence" value="ECO:0007669"/>
    <property type="project" value="UniProtKB-SubCell"/>
</dbReference>
<evidence type="ECO:0000256" key="6">
    <source>
        <dbReference type="ARBA" id="ARBA00037410"/>
    </source>
</evidence>
<dbReference type="AlphaFoldDB" id="A0A6J1T8L4"/>
<gene>
    <name evidence="9" type="primary">LOC113213242</name>
</gene>
<evidence type="ECO:0000256" key="2">
    <source>
        <dbReference type="ARBA" id="ARBA00022832"/>
    </source>
</evidence>
<dbReference type="InterPro" id="IPR052377">
    <property type="entry name" value="Mitochondrial_ECH-domain"/>
</dbReference>
<dbReference type="GO" id="GO:0016836">
    <property type="term" value="F:hydro-lyase activity"/>
    <property type="evidence" value="ECO:0007669"/>
    <property type="project" value="TreeGrafter"/>
</dbReference>
<keyword evidence="5" id="KW-0496">Mitochondrion</keyword>
<dbReference type="PANTHER" id="PTHR43602">
    <property type="match status" value="1"/>
</dbReference>
<evidence type="ECO:0000313" key="8">
    <source>
        <dbReference type="Proteomes" id="UP000504606"/>
    </source>
</evidence>
<name>A0A6J1T8L4_FRAOC</name>
<dbReference type="OrthoDB" id="2139957at2759"/>